<accession>A0A146KGC3</accession>
<feature type="non-terminal residue" evidence="1">
    <location>
        <position position="1"/>
    </location>
</feature>
<gene>
    <name evidence="1" type="ORF">TPC1_11469</name>
</gene>
<sequence length="260" mass="30709">SNIPNEELYQKIISNADNVEYLRELKKRSFKNESIPKQIQIELELIDAVQAATSNGLIEIRNIVQKFQHQSMDDFLSLMSSQKQSKIDGQKFNILIDKDFNAVPTTIPKIMMPPINGDFQSQQQYFNLENPTRETKKKTQILERERVGNQDFQQTKWEEERCQSYLRFLLKEPIPYTKAYVHRDITQTVRNFFNLSQLIAQKKVQIVQYNLEQQQNSSWYQNGKDNESKYVVKMDSDRNMEDVNPTVVSIDKEFINQIEQ</sequence>
<dbReference type="AlphaFoldDB" id="A0A146KGC3"/>
<name>A0A146KGC3_9EUKA</name>
<organism evidence="1">
    <name type="scientific">Trepomonas sp. PC1</name>
    <dbReference type="NCBI Taxonomy" id="1076344"/>
    <lineage>
        <taxon>Eukaryota</taxon>
        <taxon>Metamonada</taxon>
        <taxon>Diplomonadida</taxon>
        <taxon>Hexamitidae</taxon>
        <taxon>Hexamitinae</taxon>
        <taxon>Trepomonas</taxon>
    </lineage>
</organism>
<evidence type="ECO:0000313" key="1">
    <source>
        <dbReference type="EMBL" id="JAP95517.1"/>
    </source>
</evidence>
<reference evidence="1" key="1">
    <citation type="submission" date="2015-07" db="EMBL/GenBank/DDBJ databases">
        <title>Adaptation to a free-living lifestyle via gene acquisitions in the diplomonad Trepomonas sp. PC1.</title>
        <authorList>
            <person name="Xu F."/>
            <person name="Jerlstrom-Hultqvist J."/>
            <person name="Kolisko M."/>
            <person name="Simpson A.G.B."/>
            <person name="Roger A.J."/>
            <person name="Svard S.G."/>
            <person name="Andersson J.O."/>
        </authorList>
    </citation>
    <scope>NUCLEOTIDE SEQUENCE</scope>
    <source>
        <strain evidence="1">PC1</strain>
    </source>
</reference>
<feature type="non-terminal residue" evidence="1">
    <location>
        <position position="260"/>
    </location>
</feature>
<dbReference type="EMBL" id="GDID01001089">
    <property type="protein sequence ID" value="JAP95517.1"/>
    <property type="molecule type" value="Transcribed_RNA"/>
</dbReference>
<proteinExistence type="predicted"/>
<protein>
    <submittedName>
        <fullName evidence="1">Uncharacterized protein</fullName>
    </submittedName>
</protein>